<dbReference type="InterPro" id="IPR002401">
    <property type="entry name" value="Cyt_P450_E_grp-I"/>
</dbReference>
<evidence type="ECO:0000256" key="8">
    <source>
        <dbReference type="RuleBase" id="RU000461"/>
    </source>
</evidence>
<organism evidence="10 11">
    <name type="scientific">Melanomma pulvis-pyrius CBS 109.77</name>
    <dbReference type="NCBI Taxonomy" id="1314802"/>
    <lineage>
        <taxon>Eukaryota</taxon>
        <taxon>Fungi</taxon>
        <taxon>Dikarya</taxon>
        <taxon>Ascomycota</taxon>
        <taxon>Pezizomycotina</taxon>
        <taxon>Dothideomycetes</taxon>
        <taxon>Pleosporomycetidae</taxon>
        <taxon>Pleosporales</taxon>
        <taxon>Melanommataceae</taxon>
        <taxon>Melanomma</taxon>
    </lineage>
</organism>
<keyword evidence="3 7" id="KW-0479">Metal-binding</keyword>
<keyword evidence="9" id="KW-0732">Signal</keyword>
<comment type="cofactor">
    <cofactor evidence="1 7">
        <name>heme</name>
        <dbReference type="ChEBI" id="CHEBI:30413"/>
    </cofactor>
</comment>
<evidence type="ECO:0000313" key="10">
    <source>
        <dbReference type="EMBL" id="KAF2792456.1"/>
    </source>
</evidence>
<dbReference type="PRINTS" id="PR00385">
    <property type="entry name" value="P450"/>
</dbReference>
<feature type="signal peptide" evidence="9">
    <location>
        <begin position="1"/>
        <end position="24"/>
    </location>
</feature>
<dbReference type="Pfam" id="PF00067">
    <property type="entry name" value="p450"/>
    <property type="match status" value="1"/>
</dbReference>
<dbReference type="GO" id="GO:0005506">
    <property type="term" value="F:iron ion binding"/>
    <property type="evidence" value="ECO:0007669"/>
    <property type="project" value="InterPro"/>
</dbReference>
<keyword evidence="4 8" id="KW-0560">Oxidoreductase</keyword>
<dbReference type="PANTHER" id="PTHR24287">
    <property type="entry name" value="P450, PUTATIVE (EUROFUNG)-RELATED"/>
    <property type="match status" value="1"/>
</dbReference>
<comment type="similarity">
    <text evidence="2 8">Belongs to the cytochrome P450 family.</text>
</comment>
<sequence length="513" mass="57924">MAFISLTKLAVALIALFLARRAYWEATTGARRRALKKQHGCLPPKHIPTKDPILGLDRFFKNLKAYKEHRQLEAWGQELTDNNAHTIMLSILRQTIFVTDDPSNVKTMLATEFDDWSIGSERISSMTSFLGKGIFTTEGAAWKHSREMLRPCFERSQVADVSIMEKHTARLIDLVPKDGATIDLAPLFHNLTLDVSTEFLFGQSTNSLDPGQEKSCDEFVEAFEYCQDPFKENISWFSILSQFLPDPRFKRCIKVIQEFIDGIIESEIASRTSKPDSATNRYVFLDELLSQTSDLTRIRSELLNILLAGRDTTASLLSNIFFELPRHPSIVSRLRREIAEHVGRDPPTYQQLKEMKYLKAIINESQRLYPIVPTNSRQAVKDTLLPHGGGPDATAPLFVPKGAVVAWLSRAMHRREDIYGPDAEAFNPSRWLDGEHASSPLRPGWGYLPFNGGPRICIGQQFALTETSYVVVRLLQEFPVLESRDDEPWREKLSITVTGLGGAKVGLRDFGEG</sequence>
<proteinExistence type="inferred from homology"/>
<dbReference type="EMBL" id="MU001968">
    <property type="protein sequence ID" value="KAF2792456.1"/>
    <property type="molecule type" value="Genomic_DNA"/>
</dbReference>
<evidence type="ECO:0000256" key="7">
    <source>
        <dbReference type="PIRSR" id="PIRSR602401-1"/>
    </source>
</evidence>
<keyword evidence="7 8" id="KW-0349">Heme</keyword>
<evidence type="ECO:0000256" key="2">
    <source>
        <dbReference type="ARBA" id="ARBA00010617"/>
    </source>
</evidence>
<keyword evidence="5 7" id="KW-0408">Iron</keyword>
<dbReference type="OrthoDB" id="1470350at2759"/>
<reference evidence="10" key="1">
    <citation type="journal article" date="2020" name="Stud. Mycol.">
        <title>101 Dothideomycetes genomes: a test case for predicting lifestyles and emergence of pathogens.</title>
        <authorList>
            <person name="Haridas S."/>
            <person name="Albert R."/>
            <person name="Binder M."/>
            <person name="Bloem J."/>
            <person name="Labutti K."/>
            <person name="Salamov A."/>
            <person name="Andreopoulos B."/>
            <person name="Baker S."/>
            <person name="Barry K."/>
            <person name="Bills G."/>
            <person name="Bluhm B."/>
            <person name="Cannon C."/>
            <person name="Castanera R."/>
            <person name="Culley D."/>
            <person name="Daum C."/>
            <person name="Ezra D."/>
            <person name="Gonzalez J."/>
            <person name="Henrissat B."/>
            <person name="Kuo A."/>
            <person name="Liang C."/>
            <person name="Lipzen A."/>
            <person name="Lutzoni F."/>
            <person name="Magnuson J."/>
            <person name="Mondo S."/>
            <person name="Nolan M."/>
            <person name="Ohm R."/>
            <person name="Pangilinan J."/>
            <person name="Park H.-J."/>
            <person name="Ramirez L."/>
            <person name="Alfaro M."/>
            <person name="Sun H."/>
            <person name="Tritt A."/>
            <person name="Yoshinaga Y."/>
            <person name="Zwiers L.-H."/>
            <person name="Turgeon B."/>
            <person name="Goodwin S."/>
            <person name="Spatafora J."/>
            <person name="Crous P."/>
            <person name="Grigoriev I."/>
        </authorList>
    </citation>
    <scope>NUCLEOTIDE SEQUENCE</scope>
    <source>
        <strain evidence="10">CBS 109.77</strain>
    </source>
</reference>
<keyword evidence="11" id="KW-1185">Reference proteome</keyword>
<dbReference type="GO" id="GO:0020037">
    <property type="term" value="F:heme binding"/>
    <property type="evidence" value="ECO:0007669"/>
    <property type="project" value="InterPro"/>
</dbReference>
<dbReference type="SUPFAM" id="SSF48264">
    <property type="entry name" value="Cytochrome P450"/>
    <property type="match status" value="1"/>
</dbReference>
<dbReference type="GO" id="GO:0016705">
    <property type="term" value="F:oxidoreductase activity, acting on paired donors, with incorporation or reduction of molecular oxygen"/>
    <property type="evidence" value="ECO:0007669"/>
    <property type="project" value="InterPro"/>
</dbReference>
<evidence type="ECO:0000256" key="9">
    <source>
        <dbReference type="SAM" id="SignalP"/>
    </source>
</evidence>
<dbReference type="PROSITE" id="PS00086">
    <property type="entry name" value="CYTOCHROME_P450"/>
    <property type="match status" value="1"/>
</dbReference>
<dbReference type="PRINTS" id="PR00463">
    <property type="entry name" value="EP450I"/>
</dbReference>
<dbReference type="InterPro" id="IPR047146">
    <property type="entry name" value="Cyt_P450_E_CYP52_fungi"/>
</dbReference>
<accession>A0A6A6X7T5</accession>
<dbReference type="Gene3D" id="1.10.630.10">
    <property type="entry name" value="Cytochrome P450"/>
    <property type="match status" value="1"/>
</dbReference>
<evidence type="ECO:0000256" key="5">
    <source>
        <dbReference type="ARBA" id="ARBA00023004"/>
    </source>
</evidence>
<evidence type="ECO:0000256" key="3">
    <source>
        <dbReference type="ARBA" id="ARBA00022723"/>
    </source>
</evidence>
<dbReference type="CDD" id="cd11063">
    <property type="entry name" value="CYP52"/>
    <property type="match status" value="1"/>
</dbReference>
<dbReference type="InterPro" id="IPR036396">
    <property type="entry name" value="Cyt_P450_sf"/>
</dbReference>
<evidence type="ECO:0000256" key="6">
    <source>
        <dbReference type="ARBA" id="ARBA00023033"/>
    </source>
</evidence>
<dbReference type="AlphaFoldDB" id="A0A6A6X7T5"/>
<dbReference type="InterPro" id="IPR001128">
    <property type="entry name" value="Cyt_P450"/>
</dbReference>
<evidence type="ECO:0000313" key="11">
    <source>
        <dbReference type="Proteomes" id="UP000799757"/>
    </source>
</evidence>
<feature type="chain" id="PRO_5025555206" evidence="9">
    <location>
        <begin position="25"/>
        <end position="513"/>
    </location>
</feature>
<gene>
    <name evidence="10" type="ORF">K505DRAFT_246597</name>
</gene>
<dbReference type="Proteomes" id="UP000799757">
    <property type="component" value="Unassembled WGS sequence"/>
</dbReference>
<feature type="binding site" description="axial binding residue" evidence="7">
    <location>
        <position position="457"/>
    </location>
    <ligand>
        <name>heme</name>
        <dbReference type="ChEBI" id="CHEBI:30413"/>
    </ligand>
    <ligandPart>
        <name>Fe</name>
        <dbReference type="ChEBI" id="CHEBI:18248"/>
    </ligandPart>
</feature>
<keyword evidence="6 8" id="KW-0503">Monooxygenase</keyword>
<dbReference type="GO" id="GO:0004497">
    <property type="term" value="F:monooxygenase activity"/>
    <property type="evidence" value="ECO:0007669"/>
    <property type="project" value="UniProtKB-KW"/>
</dbReference>
<evidence type="ECO:0000256" key="1">
    <source>
        <dbReference type="ARBA" id="ARBA00001971"/>
    </source>
</evidence>
<protein>
    <submittedName>
        <fullName evidence="10">Putative cytochrome P450 alkane hydroxylase</fullName>
    </submittedName>
</protein>
<dbReference type="InterPro" id="IPR017972">
    <property type="entry name" value="Cyt_P450_CS"/>
</dbReference>
<evidence type="ECO:0000256" key="4">
    <source>
        <dbReference type="ARBA" id="ARBA00023002"/>
    </source>
</evidence>
<name>A0A6A6X7T5_9PLEO</name>
<dbReference type="PANTHER" id="PTHR24287:SF17">
    <property type="entry name" value="P450, PUTATIVE (EUROFUNG)-RELATED"/>
    <property type="match status" value="1"/>
</dbReference>